<evidence type="ECO:0000256" key="1">
    <source>
        <dbReference type="SAM" id="MobiDB-lite"/>
    </source>
</evidence>
<dbReference type="Proteomes" id="UP000605848">
    <property type="component" value="Unassembled WGS sequence"/>
</dbReference>
<evidence type="ECO:0000313" key="3">
    <source>
        <dbReference type="Proteomes" id="UP000605848"/>
    </source>
</evidence>
<accession>A0A936Z8H5</accession>
<comment type="caution">
    <text evidence="2">The sequence shown here is derived from an EMBL/GenBank/DDBJ whole genome shotgun (WGS) entry which is preliminary data.</text>
</comment>
<keyword evidence="3" id="KW-1185">Reference proteome</keyword>
<dbReference type="AlphaFoldDB" id="A0A936Z8H5"/>
<feature type="region of interest" description="Disordered" evidence="1">
    <location>
        <begin position="18"/>
        <end position="40"/>
    </location>
</feature>
<gene>
    <name evidence="2" type="ORF">JKG68_17010</name>
</gene>
<name>A0A936Z8H5_9HYPH</name>
<reference evidence="2" key="1">
    <citation type="submission" date="2021-01" db="EMBL/GenBank/DDBJ databases">
        <title>Microvirga sp.</title>
        <authorList>
            <person name="Kim M.K."/>
        </authorList>
    </citation>
    <scope>NUCLEOTIDE SEQUENCE</scope>
    <source>
        <strain evidence="2">5420S-16</strain>
    </source>
</reference>
<dbReference type="EMBL" id="JAEQMY010000025">
    <property type="protein sequence ID" value="MBL0405666.1"/>
    <property type="molecule type" value="Genomic_DNA"/>
</dbReference>
<organism evidence="2 3">
    <name type="scientific">Microvirga aerilata</name>
    <dbReference type="NCBI Taxonomy" id="670292"/>
    <lineage>
        <taxon>Bacteria</taxon>
        <taxon>Pseudomonadati</taxon>
        <taxon>Pseudomonadota</taxon>
        <taxon>Alphaproteobacteria</taxon>
        <taxon>Hyphomicrobiales</taxon>
        <taxon>Methylobacteriaceae</taxon>
        <taxon>Microvirga</taxon>
    </lineage>
</organism>
<evidence type="ECO:0008006" key="4">
    <source>
        <dbReference type="Google" id="ProtNLM"/>
    </source>
</evidence>
<evidence type="ECO:0000313" key="2">
    <source>
        <dbReference type="EMBL" id="MBL0405666.1"/>
    </source>
</evidence>
<dbReference type="RefSeq" id="WP_202061880.1">
    <property type="nucleotide sequence ID" value="NZ_JAEQMY010000025.1"/>
</dbReference>
<proteinExistence type="predicted"/>
<protein>
    <recommendedName>
        <fullName evidence="4">FMN-binding protein</fullName>
    </recommendedName>
</protein>
<sequence length="135" mass="14200">MAMIPAALMLAGVWNSEPKAQEPATVPRGGTPPASSQRTRYADGVYTATGQYGDQPSFITVKATLSDGIITAVEVTPHATVPRSLELQRRFAEAVPQVVVGKPIDQIKVGKLAGSSNTPDGFNAAVQRIKAQASR</sequence>